<dbReference type="OrthoDB" id="1747252at2759"/>
<protein>
    <recommendedName>
        <fullName evidence="6">Ribosomal protein L1</fullName>
    </recommendedName>
</protein>
<dbReference type="Proteomes" id="UP000748025">
    <property type="component" value="Unassembled WGS sequence"/>
</dbReference>
<dbReference type="Pfam" id="PF00687">
    <property type="entry name" value="Ribosomal_L1"/>
    <property type="match status" value="1"/>
</dbReference>
<dbReference type="AlphaFoldDB" id="A0A9P7NC18"/>
<organism evidence="4 5">
    <name type="scientific">Claviceps pusilla</name>
    <dbReference type="NCBI Taxonomy" id="123648"/>
    <lineage>
        <taxon>Eukaryota</taxon>
        <taxon>Fungi</taxon>
        <taxon>Dikarya</taxon>
        <taxon>Ascomycota</taxon>
        <taxon>Pezizomycotina</taxon>
        <taxon>Sordariomycetes</taxon>
        <taxon>Hypocreomycetidae</taxon>
        <taxon>Hypocreales</taxon>
        <taxon>Clavicipitaceae</taxon>
        <taxon>Claviceps</taxon>
    </lineage>
</organism>
<evidence type="ECO:0000313" key="4">
    <source>
        <dbReference type="EMBL" id="KAG6011447.1"/>
    </source>
</evidence>
<evidence type="ECO:0000256" key="1">
    <source>
        <dbReference type="ARBA" id="ARBA00010531"/>
    </source>
</evidence>
<dbReference type="Gene3D" id="3.40.50.790">
    <property type="match status" value="1"/>
</dbReference>
<dbReference type="GO" id="GO:0005762">
    <property type="term" value="C:mitochondrial large ribosomal subunit"/>
    <property type="evidence" value="ECO:0007669"/>
    <property type="project" value="TreeGrafter"/>
</dbReference>
<dbReference type="PANTHER" id="PTHR36427">
    <property type="entry name" value="54S RIBOSOMAL PROTEIN L1, MITOCHONDRIAL"/>
    <property type="match status" value="1"/>
</dbReference>
<keyword evidence="2" id="KW-0689">Ribosomal protein</keyword>
<keyword evidence="5" id="KW-1185">Reference proteome</keyword>
<evidence type="ECO:0000313" key="5">
    <source>
        <dbReference type="Proteomes" id="UP000748025"/>
    </source>
</evidence>
<evidence type="ECO:0008006" key="6">
    <source>
        <dbReference type="Google" id="ProtNLM"/>
    </source>
</evidence>
<sequence length="301" mass="32616">MIAAMDRCLASMARLTVAQASRPSLVSIPRFLAPAVVQQARQASVVRIKKVKPKRALPKDFKRPNLEKRQFPRFSLCEAMRVLRAVEVGQAPASVKYEVHINLKTARNGPVVKNSIRLPHPVQSDWQIAVICPEGSDIATAATAAGAVAVGEETLFEAIRKEKIDFDRLICHESSEKALNKAGLGKILGPKGLMPSKRMKTIVSDVAKSIRDSAGAADYRERQGVIRMAIGQLGHTPDQLKANISVLLKKIKSECAEISEEVPKEVHEVILSTTHGPALSLNAKFHDGEGGTTPEALSGVM</sequence>
<reference evidence="4" key="1">
    <citation type="journal article" date="2020" name="bioRxiv">
        <title>Whole genome comparisons of ergot fungi reveals the divergence and evolution of species within the genus Claviceps are the result of varying mechanisms driving genome evolution and host range expansion.</title>
        <authorList>
            <person name="Wyka S.A."/>
            <person name="Mondo S.J."/>
            <person name="Liu M."/>
            <person name="Dettman J."/>
            <person name="Nalam V."/>
            <person name="Broders K.D."/>
        </authorList>
    </citation>
    <scope>NUCLEOTIDE SEQUENCE</scope>
    <source>
        <strain evidence="4">CCC 602</strain>
    </source>
</reference>
<dbReference type="EMBL" id="SRPW01000878">
    <property type="protein sequence ID" value="KAG6011447.1"/>
    <property type="molecule type" value="Genomic_DNA"/>
</dbReference>
<comment type="caution">
    <text evidence="4">The sequence shown here is derived from an EMBL/GenBank/DDBJ whole genome shotgun (WGS) entry which is preliminary data.</text>
</comment>
<name>A0A9P7NC18_9HYPO</name>
<evidence type="ECO:0000256" key="3">
    <source>
        <dbReference type="ARBA" id="ARBA00023274"/>
    </source>
</evidence>
<dbReference type="InterPro" id="IPR016095">
    <property type="entry name" value="Ribosomal_uL1_3-a/b-sand"/>
</dbReference>
<dbReference type="GO" id="GO:0003735">
    <property type="term" value="F:structural constituent of ribosome"/>
    <property type="evidence" value="ECO:0007669"/>
    <property type="project" value="TreeGrafter"/>
</dbReference>
<comment type="similarity">
    <text evidence="1">Belongs to the universal ribosomal protein uL1 family.</text>
</comment>
<dbReference type="InterPro" id="IPR028364">
    <property type="entry name" value="Ribosomal_uL1/biogenesis"/>
</dbReference>
<dbReference type="PANTHER" id="PTHR36427:SF3">
    <property type="entry name" value="LARGE RIBOSOMAL SUBUNIT PROTEIN UL1M"/>
    <property type="match status" value="1"/>
</dbReference>
<proteinExistence type="inferred from homology"/>
<dbReference type="SUPFAM" id="SSF56808">
    <property type="entry name" value="Ribosomal protein L1"/>
    <property type="match status" value="1"/>
</dbReference>
<accession>A0A9P7NC18</accession>
<dbReference type="CDD" id="cd00403">
    <property type="entry name" value="Ribosomal_L1"/>
    <property type="match status" value="1"/>
</dbReference>
<dbReference type="InterPro" id="IPR023674">
    <property type="entry name" value="Ribosomal_uL1-like"/>
</dbReference>
<dbReference type="Gene3D" id="3.30.190.20">
    <property type="match status" value="1"/>
</dbReference>
<gene>
    <name evidence="4" type="ORF">E4U43_008296</name>
</gene>
<evidence type="ECO:0000256" key="2">
    <source>
        <dbReference type="ARBA" id="ARBA00022980"/>
    </source>
</evidence>
<keyword evidence="3" id="KW-0687">Ribonucleoprotein</keyword>